<evidence type="ECO:0000256" key="1">
    <source>
        <dbReference type="SAM" id="MobiDB-lite"/>
    </source>
</evidence>
<reference evidence="2 3" key="1">
    <citation type="submission" date="2021-01" db="EMBL/GenBank/DDBJ databases">
        <title>Whole genome shotgun sequence of Planobispora siamensis NBRC 107568.</title>
        <authorList>
            <person name="Komaki H."/>
            <person name="Tamura T."/>
        </authorList>
    </citation>
    <scope>NUCLEOTIDE SEQUENCE [LARGE SCALE GENOMIC DNA]</scope>
    <source>
        <strain evidence="2 3">NBRC 107568</strain>
    </source>
</reference>
<protein>
    <submittedName>
        <fullName evidence="2">Uncharacterized protein</fullName>
    </submittedName>
</protein>
<evidence type="ECO:0000313" key="3">
    <source>
        <dbReference type="Proteomes" id="UP000619788"/>
    </source>
</evidence>
<dbReference type="EMBL" id="BOOJ01000057">
    <property type="protein sequence ID" value="GIH95802.1"/>
    <property type="molecule type" value="Genomic_DNA"/>
</dbReference>
<comment type="caution">
    <text evidence="2">The sequence shown here is derived from an EMBL/GenBank/DDBJ whole genome shotgun (WGS) entry which is preliminary data.</text>
</comment>
<dbReference type="AlphaFoldDB" id="A0A8J3SMZ9"/>
<feature type="compositionally biased region" description="Basic and acidic residues" evidence="1">
    <location>
        <begin position="27"/>
        <end position="38"/>
    </location>
</feature>
<evidence type="ECO:0000313" key="2">
    <source>
        <dbReference type="EMBL" id="GIH95802.1"/>
    </source>
</evidence>
<feature type="region of interest" description="Disordered" evidence="1">
    <location>
        <begin position="1"/>
        <end position="38"/>
    </location>
</feature>
<proteinExistence type="predicted"/>
<sequence length="62" mass="6974">MAAGGLIRRAMKEPRRPPNPPMARTEPTTKDDSPAEPVRKTMINVLIMRLVIAVSAIEMYRK</sequence>
<accession>A0A8J3SMZ9</accession>
<name>A0A8J3SMZ9_9ACTN</name>
<organism evidence="2 3">
    <name type="scientific">Planobispora siamensis</name>
    <dbReference type="NCBI Taxonomy" id="936338"/>
    <lineage>
        <taxon>Bacteria</taxon>
        <taxon>Bacillati</taxon>
        <taxon>Actinomycetota</taxon>
        <taxon>Actinomycetes</taxon>
        <taxon>Streptosporangiales</taxon>
        <taxon>Streptosporangiaceae</taxon>
        <taxon>Planobispora</taxon>
    </lineage>
</organism>
<dbReference type="Proteomes" id="UP000619788">
    <property type="component" value="Unassembled WGS sequence"/>
</dbReference>
<gene>
    <name evidence="2" type="ORF">Psi01_64320</name>
</gene>
<keyword evidence="3" id="KW-1185">Reference proteome</keyword>